<dbReference type="SUPFAM" id="SSF53335">
    <property type="entry name" value="S-adenosyl-L-methionine-dependent methyltransferases"/>
    <property type="match status" value="1"/>
</dbReference>
<dbReference type="Pfam" id="PF13649">
    <property type="entry name" value="Methyltransf_25"/>
    <property type="match status" value="1"/>
</dbReference>
<evidence type="ECO:0000313" key="3">
    <source>
        <dbReference type="Proteomes" id="UP000550714"/>
    </source>
</evidence>
<dbReference type="AlphaFoldDB" id="A0A839S675"/>
<evidence type="ECO:0000259" key="1">
    <source>
        <dbReference type="Pfam" id="PF13649"/>
    </source>
</evidence>
<dbReference type="EMBL" id="JACHWU010000008">
    <property type="protein sequence ID" value="MBB3053276.1"/>
    <property type="molecule type" value="Genomic_DNA"/>
</dbReference>
<proteinExistence type="predicted"/>
<reference evidence="2 3" key="1">
    <citation type="submission" date="2020-08" db="EMBL/GenBank/DDBJ databases">
        <title>Genomic Encyclopedia of Type Strains, Phase III (KMG-III): the genomes of soil and plant-associated and newly described type strains.</title>
        <authorList>
            <person name="Whitman W."/>
        </authorList>
    </citation>
    <scope>NUCLEOTIDE SEQUENCE [LARGE SCALE GENOMIC DNA]</scope>
    <source>
        <strain evidence="2 3">CECT 8577</strain>
    </source>
</reference>
<dbReference type="RefSeq" id="WP_183658907.1">
    <property type="nucleotide sequence ID" value="NZ_JACHWU010000008.1"/>
</dbReference>
<keyword evidence="2" id="KW-0808">Transferase</keyword>
<comment type="caution">
    <text evidence="2">The sequence shown here is derived from an EMBL/GenBank/DDBJ whole genome shotgun (WGS) entry which is preliminary data.</text>
</comment>
<keyword evidence="3" id="KW-1185">Reference proteome</keyword>
<name>A0A839S675_9PSEU</name>
<organism evidence="2 3">
    <name type="scientific">Prauserella isguenensis</name>
    <dbReference type="NCBI Taxonomy" id="1470180"/>
    <lineage>
        <taxon>Bacteria</taxon>
        <taxon>Bacillati</taxon>
        <taxon>Actinomycetota</taxon>
        <taxon>Actinomycetes</taxon>
        <taxon>Pseudonocardiales</taxon>
        <taxon>Pseudonocardiaceae</taxon>
        <taxon>Prauserella</taxon>
    </lineage>
</organism>
<accession>A0A839S675</accession>
<protein>
    <submittedName>
        <fullName evidence="2">Phospholipid N-methyltransferase</fullName>
    </submittedName>
</protein>
<dbReference type="GO" id="GO:0032259">
    <property type="term" value="P:methylation"/>
    <property type="evidence" value="ECO:0007669"/>
    <property type="project" value="UniProtKB-KW"/>
</dbReference>
<dbReference type="GO" id="GO:0008168">
    <property type="term" value="F:methyltransferase activity"/>
    <property type="evidence" value="ECO:0007669"/>
    <property type="project" value="UniProtKB-KW"/>
</dbReference>
<dbReference type="Proteomes" id="UP000550714">
    <property type="component" value="Unassembled WGS sequence"/>
</dbReference>
<sequence length="201" mass="21541">MDHDGATAARRRRERRPFAGEFVRHPIRAGAVTETATDCVGGFLDEVRLADARTVVELGAGSGAITTKLSTRLPASSRLLAVEVSPALTDRLRTRCPEVDVACASAFDLPDLVRERGLPPVDLVVCSVPWTVMGEQRDRFLGAVRATLSDGGAFSTLLVAHRARQDGVAASWVGRHFAEVRAGRVLWGNLPPLRGLHADAG</sequence>
<gene>
    <name evidence="2" type="ORF">FHS23_004320</name>
</gene>
<evidence type="ECO:0000313" key="2">
    <source>
        <dbReference type="EMBL" id="MBB3053276.1"/>
    </source>
</evidence>
<keyword evidence="2" id="KW-0489">Methyltransferase</keyword>
<feature type="domain" description="Methyltransferase" evidence="1">
    <location>
        <begin position="55"/>
        <end position="152"/>
    </location>
</feature>
<dbReference type="InterPro" id="IPR041698">
    <property type="entry name" value="Methyltransf_25"/>
</dbReference>
<dbReference type="CDD" id="cd02440">
    <property type="entry name" value="AdoMet_MTases"/>
    <property type="match status" value="1"/>
</dbReference>
<dbReference type="InterPro" id="IPR029063">
    <property type="entry name" value="SAM-dependent_MTases_sf"/>
</dbReference>
<dbReference type="Gene3D" id="3.40.50.150">
    <property type="entry name" value="Vaccinia Virus protein VP39"/>
    <property type="match status" value="1"/>
</dbReference>